<keyword evidence="1" id="KW-0732">Signal</keyword>
<feature type="chain" id="PRO_5002044971" evidence="1">
    <location>
        <begin position="19"/>
        <end position="50"/>
    </location>
</feature>
<evidence type="ECO:0000313" key="2">
    <source>
        <dbReference type="EMBL" id="JAE24114.1"/>
    </source>
</evidence>
<proteinExistence type="predicted"/>
<organism evidence="2">
    <name type="scientific">Arundo donax</name>
    <name type="common">Giant reed</name>
    <name type="synonym">Donax arundinaceus</name>
    <dbReference type="NCBI Taxonomy" id="35708"/>
    <lineage>
        <taxon>Eukaryota</taxon>
        <taxon>Viridiplantae</taxon>
        <taxon>Streptophyta</taxon>
        <taxon>Embryophyta</taxon>
        <taxon>Tracheophyta</taxon>
        <taxon>Spermatophyta</taxon>
        <taxon>Magnoliopsida</taxon>
        <taxon>Liliopsida</taxon>
        <taxon>Poales</taxon>
        <taxon>Poaceae</taxon>
        <taxon>PACMAD clade</taxon>
        <taxon>Arundinoideae</taxon>
        <taxon>Arundineae</taxon>
        <taxon>Arundo</taxon>
    </lineage>
</organism>
<name>A0A0A9GL64_ARUDO</name>
<evidence type="ECO:0000256" key="1">
    <source>
        <dbReference type="SAM" id="SignalP"/>
    </source>
</evidence>
<dbReference type="EMBL" id="GBRH01173782">
    <property type="protein sequence ID" value="JAE24114.1"/>
    <property type="molecule type" value="Transcribed_RNA"/>
</dbReference>
<reference evidence="2" key="2">
    <citation type="journal article" date="2015" name="Data Brief">
        <title>Shoot transcriptome of the giant reed, Arundo donax.</title>
        <authorList>
            <person name="Barrero R.A."/>
            <person name="Guerrero F.D."/>
            <person name="Moolhuijzen P."/>
            <person name="Goolsby J.A."/>
            <person name="Tidwell J."/>
            <person name="Bellgard S.E."/>
            <person name="Bellgard M.I."/>
        </authorList>
    </citation>
    <scope>NUCLEOTIDE SEQUENCE</scope>
    <source>
        <tissue evidence="2">Shoot tissue taken approximately 20 cm above the soil surface</tissue>
    </source>
</reference>
<accession>A0A0A9GL64</accession>
<reference evidence="2" key="1">
    <citation type="submission" date="2014-09" db="EMBL/GenBank/DDBJ databases">
        <authorList>
            <person name="Magalhaes I.L.F."/>
            <person name="Oliveira U."/>
            <person name="Santos F.R."/>
            <person name="Vidigal T.H.D.A."/>
            <person name="Brescovit A.D."/>
            <person name="Santos A.J."/>
        </authorList>
    </citation>
    <scope>NUCLEOTIDE SEQUENCE</scope>
    <source>
        <tissue evidence="2">Shoot tissue taken approximately 20 cm above the soil surface</tissue>
    </source>
</reference>
<dbReference type="AlphaFoldDB" id="A0A0A9GL64"/>
<sequence>MSLPVWLHTLLLLAPSEEENLRLEPRSCLNKHPVVNYFALLVTDLLRFGM</sequence>
<protein>
    <submittedName>
        <fullName evidence="2">Uncharacterized protein</fullName>
    </submittedName>
</protein>
<feature type="signal peptide" evidence="1">
    <location>
        <begin position="1"/>
        <end position="18"/>
    </location>
</feature>